<name>A0AA46UPM2_VIBPH</name>
<geneLocation type="plasmid" evidence="1 2">
    <name>pVP-16-VB00198-1</name>
</geneLocation>
<evidence type="ECO:0000313" key="1">
    <source>
        <dbReference type="EMBL" id="UYV29562.1"/>
    </source>
</evidence>
<gene>
    <name evidence="1" type="ORF">M5598_26670</name>
</gene>
<keyword evidence="1" id="KW-0614">Plasmid</keyword>
<dbReference type="EMBL" id="CP097357">
    <property type="protein sequence ID" value="UYV29562.1"/>
    <property type="molecule type" value="Genomic_DNA"/>
</dbReference>
<organism evidence="1 2">
    <name type="scientific">Vibrio parahaemolyticus</name>
    <dbReference type="NCBI Taxonomy" id="670"/>
    <lineage>
        <taxon>Bacteria</taxon>
        <taxon>Pseudomonadati</taxon>
        <taxon>Pseudomonadota</taxon>
        <taxon>Gammaproteobacteria</taxon>
        <taxon>Vibrionales</taxon>
        <taxon>Vibrionaceae</taxon>
        <taxon>Vibrio</taxon>
    </lineage>
</organism>
<dbReference type="RefSeq" id="WP_264400163.1">
    <property type="nucleotide sequence ID" value="NZ_CP097357.1"/>
</dbReference>
<dbReference type="Proteomes" id="UP001163036">
    <property type="component" value="Plasmid pVP-16-VB00198-1"/>
</dbReference>
<accession>A0AA46UPM2</accession>
<proteinExistence type="predicted"/>
<reference evidence="1" key="1">
    <citation type="submission" date="2022-05" db="EMBL/GenBank/DDBJ databases">
        <title>Megaplasmid of Vibrio parahaemolyticus.</title>
        <authorList>
            <person name="Strauch E."/>
            <person name="Borowiak M."/>
        </authorList>
    </citation>
    <scope>NUCLEOTIDE SEQUENCE</scope>
    <source>
        <strain evidence="1">16-VB00198</strain>
        <plasmid evidence="1">pVP-16-VB00198-1</plasmid>
    </source>
</reference>
<dbReference type="AlphaFoldDB" id="A0AA46UPM2"/>
<protein>
    <submittedName>
        <fullName evidence="1">Uncharacterized protein</fullName>
    </submittedName>
</protein>
<sequence>MNVNEFTSYTNAVKQLLSFNKHFGFDEEDISVVEEYCKNCSDNGYAVDDDISMLVDFSHGLKLVTSHVPCSMSLLIETNKVVNSSIVEMINELISDKKDEFFDFSGDVDLVSTKVISCDDCFFSVKRIPFTGKLIIKVKGDLKVLFSFYVSDRKERLSIIPDEVGYVLKDEKIVLKGKFGTPLPL</sequence>
<evidence type="ECO:0000313" key="2">
    <source>
        <dbReference type="Proteomes" id="UP001163036"/>
    </source>
</evidence>